<dbReference type="Pfam" id="PF00578">
    <property type="entry name" value="AhpC-TSA"/>
    <property type="match status" value="1"/>
</dbReference>
<evidence type="ECO:0000256" key="3">
    <source>
        <dbReference type="ARBA" id="ARBA00023002"/>
    </source>
</evidence>
<keyword evidence="3" id="KW-0560">Oxidoreductase</keyword>
<evidence type="ECO:0000256" key="4">
    <source>
        <dbReference type="ARBA" id="ARBA00023284"/>
    </source>
</evidence>
<keyword evidence="2" id="KW-0575">Peroxidase</keyword>
<feature type="domain" description="Thioredoxin" evidence="6">
    <location>
        <begin position="23"/>
        <end position="163"/>
    </location>
</feature>
<evidence type="ECO:0000313" key="7">
    <source>
        <dbReference type="EMBL" id="MEI4549996.1"/>
    </source>
</evidence>
<dbReference type="PANTHER" id="PTHR42852">
    <property type="entry name" value="THIOL:DISULFIDE INTERCHANGE PROTEIN DSBE"/>
    <property type="match status" value="1"/>
</dbReference>
<dbReference type="InterPro" id="IPR017937">
    <property type="entry name" value="Thioredoxin_CS"/>
</dbReference>
<evidence type="ECO:0000256" key="1">
    <source>
        <dbReference type="ARBA" id="ARBA00006926"/>
    </source>
</evidence>
<dbReference type="SUPFAM" id="SSF52833">
    <property type="entry name" value="Thioredoxin-like"/>
    <property type="match status" value="1"/>
</dbReference>
<keyword evidence="4" id="KW-0676">Redox-active center</keyword>
<dbReference type="InterPro" id="IPR000866">
    <property type="entry name" value="AhpC/TSA"/>
</dbReference>
<reference evidence="7 8" key="1">
    <citation type="submission" date="2023-12" db="EMBL/GenBank/DDBJ databases">
        <title>Friends and Foes: Symbiotic and Algicidal bacterial influence on Karenia brevis blooms.</title>
        <authorList>
            <person name="Fei C."/>
            <person name="Mohamed A.R."/>
            <person name="Booker A."/>
            <person name="Arshad M."/>
            <person name="Klass S."/>
            <person name="Ahn S."/>
            <person name="Gilbert P.M."/>
            <person name="Heil C.A."/>
            <person name="Martinez J.M."/>
            <person name="Amin S.A."/>
        </authorList>
    </citation>
    <scope>NUCLEOTIDE SEQUENCE [LARGE SCALE GENOMIC DNA]</scope>
    <source>
        <strain evidence="7 8">CE15</strain>
    </source>
</reference>
<dbReference type="InterPro" id="IPR000889">
    <property type="entry name" value="Glutathione_peroxidase"/>
</dbReference>
<dbReference type="PROSITE" id="PS00194">
    <property type="entry name" value="THIOREDOXIN_1"/>
    <property type="match status" value="1"/>
</dbReference>
<dbReference type="PROSITE" id="PS51352">
    <property type="entry name" value="THIOREDOXIN_2"/>
    <property type="match status" value="1"/>
</dbReference>
<evidence type="ECO:0000259" key="6">
    <source>
        <dbReference type="PROSITE" id="PS51352"/>
    </source>
</evidence>
<dbReference type="RefSeq" id="WP_010559583.1">
    <property type="nucleotide sequence ID" value="NZ_JBAWKS010000001.1"/>
</dbReference>
<dbReference type="InterPro" id="IPR050553">
    <property type="entry name" value="Thioredoxin_ResA/DsbE_sf"/>
</dbReference>
<name>A0ABU8ESZ3_9GAMM</name>
<evidence type="ECO:0000256" key="5">
    <source>
        <dbReference type="SAM" id="SignalP"/>
    </source>
</evidence>
<accession>A0ABU8ESZ3</accession>
<organism evidence="7 8">
    <name type="scientific">Pseudoalteromonas spongiae</name>
    <dbReference type="NCBI Taxonomy" id="298657"/>
    <lineage>
        <taxon>Bacteria</taxon>
        <taxon>Pseudomonadati</taxon>
        <taxon>Pseudomonadota</taxon>
        <taxon>Gammaproteobacteria</taxon>
        <taxon>Alteromonadales</taxon>
        <taxon>Pseudoalteromonadaceae</taxon>
        <taxon>Pseudoalteromonas</taxon>
    </lineage>
</organism>
<feature type="signal peptide" evidence="5">
    <location>
        <begin position="1"/>
        <end position="22"/>
    </location>
</feature>
<feature type="chain" id="PRO_5045215542" evidence="5">
    <location>
        <begin position="23"/>
        <end position="164"/>
    </location>
</feature>
<dbReference type="Proteomes" id="UP001382455">
    <property type="component" value="Unassembled WGS sequence"/>
</dbReference>
<proteinExistence type="inferred from homology"/>
<gene>
    <name evidence="7" type="ORF">WAE96_09985</name>
</gene>
<dbReference type="InterPro" id="IPR036249">
    <property type="entry name" value="Thioredoxin-like_sf"/>
</dbReference>
<evidence type="ECO:0000313" key="8">
    <source>
        <dbReference type="Proteomes" id="UP001382455"/>
    </source>
</evidence>
<evidence type="ECO:0000256" key="2">
    <source>
        <dbReference type="ARBA" id="ARBA00022559"/>
    </source>
</evidence>
<keyword evidence="5" id="KW-0732">Signal</keyword>
<dbReference type="PROSITE" id="PS51355">
    <property type="entry name" value="GLUTATHIONE_PEROXID_3"/>
    <property type="match status" value="1"/>
</dbReference>
<dbReference type="Gene3D" id="3.40.30.10">
    <property type="entry name" value="Glutaredoxin"/>
    <property type="match status" value="1"/>
</dbReference>
<dbReference type="CDD" id="cd02966">
    <property type="entry name" value="TlpA_like_family"/>
    <property type="match status" value="1"/>
</dbReference>
<sequence length="164" mass="18592">MKKIIIIITLFLTSMFVGNATSAELNKSAPDFTLKALSGDNVRLKELSGQVVLINFWASWCGPCRKEMPLLDELHAKYSDLGFTVLGVNVEQQNQKAKEFINELNVSFPILLDEQNTVSKLYDVEAMPTTVVIDRNSNLRYVHYGYQAGDEKLYKKMVKALIRE</sequence>
<comment type="caution">
    <text evidence="7">The sequence shown here is derived from an EMBL/GenBank/DDBJ whole genome shotgun (WGS) entry which is preliminary data.</text>
</comment>
<protein>
    <submittedName>
        <fullName evidence="7">TlpA disulfide reductase family protein</fullName>
    </submittedName>
</protein>
<comment type="similarity">
    <text evidence="1">Belongs to the glutathione peroxidase family.</text>
</comment>
<keyword evidence="8" id="KW-1185">Reference proteome</keyword>
<dbReference type="PANTHER" id="PTHR42852:SF17">
    <property type="entry name" value="THIOREDOXIN-LIKE PROTEIN HI_1115"/>
    <property type="match status" value="1"/>
</dbReference>
<dbReference type="EMBL" id="JBAWKS010000001">
    <property type="protein sequence ID" value="MEI4549996.1"/>
    <property type="molecule type" value="Genomic_DNA"/>
</dbReference>
<dbReference type="InterPro" id="IPR013766">
    <property type="entry name" value="Thioredoxin_domain"/>
</dbReference>